<protein>
    <recommendedName>
        <fullName evidence="3">STAS domain-containing protein</fullName>
    </recommendedName>
</protein>
<proteinExistence type="predicted"/>
<comment type="caution">
    <text evidence="1">The sequence shown here is derived from an EMBL/GenBank/DDBJ whole genome shotgun (WGS) entry which is preliminary data.</text>
</comment>
<evidence type="ECO:0000313" key="1">
    <source>
        <dbReference type="EMBL" id="RRR65962.1"/>
    </source>
</evidence>
<gene>
    <name evidence="1" type="ORF">EI684_21630</name>
</gene>
<dbReference type="SUPFAM" id="SSF52091">
    <property type="entry name" value="SpoIIaa-like"/>
    <property type="match status" value="1"/>
</dbReference>
<evidence type="ECO:0000313" key="2">
    <source>
        <dbReference type="Proteomes" id="UP000280307"/>
    </source>
</evidence>
<evidence type="ECO:0008006" key="3">
    <source>
        <dbReference type="Google" id="ProtNLM"/>
    </source>
</evidence>
<organism evidence="1 2">
    <name type="scientific">Candidatus Viridilinea halotolerans</name>
    <dbReference type="NCBI Taxonomy" id="2491704"/>
    <lineage>
        <taxon>Bacteria</taxon>
        <taxon>Bacillati</taxon>
        <taxon>Chloroflexota</taxon>
        <taxon>Chloroflexia</taxon>
        <taxon>Chloroflexales</taxon>
        <taxon>Chloroflexineae</taxon>
        <taxon>Oscillochloridaceae</taxon>
        <taxon>Candidatus Viridilinea</taxon>
    </lineage>
</organism>
<dbReference type="NCBIfam" id="NF047705">
    <property type="entry name" value="slr1659_superfam"/>
    <property type="match status" value="1"/>
</dbReference>
<dbReference type="Proteomes" id="UP000280307">
    <property type="component" value="Unassembled WGS sequence"/>
</dbReference>
<dbReference type="AlphaFoldDB" id="A0A426TRC6"/>
<dbReference type="EMBL" id="RSAS01000894">
    <property type="protein sequence ID" value="RRR65962.1"/>
    <property type="molecule type" value="Genomic_DNA"/>
</dbReference>
<name>A0A426TRC6_9CHLR</name>
<dbReference type="Gene3D" id="3.30.750.24">
    <property type="entry name" value="STAS domain"/>
    <property type="match status" value="1"/>
</dbReference>
<dbReference type="InterPro" id="IPR036513">
    <property type="entry name" value="STAS_dom_sf"/>
</dbReference>
<accession>A0A426TRC6</accession>
<sequence length="119" mass="13488">MSIVQIQGEEYMVEYDPASHTLTLRGTVRLQNSDEYAPITELLQTAHDAASAAGQLTLDFRQLQFLNSSGISMISKFVINGRKQNRVPLRVLGSQEIYWQQKSLANLQKLWPKVVIEIL</sequence>
<reference evidence="1 2" key="1">
    <citation type="submission" date="2018-12" db="EMBL/GenBank/DDBJ databases">
        <title>Genome Sequence of Candidatus Viridilinea halotolerans isolated from saline sulfide-rich spring.</title>
        <authorList>
            <person name="Grouzdev D.S."/>
            <person name="Burganskaya E.I."/>
            <person name="Krutkina M.S."/>
            <person name="Sukhacheva M.V."/>
            <person name="Gorlenko V.M."/>
        </authorList>
    </citation>
    <scope>NUCLEOTIDE SEQUENCE [LARGE SCALE GENOMIC DNA]</scope>
    <source>
        <strain evidence="1">Chok-6</strain>
    </source>
</reference>